<dbReference type="RefSeq" id="XP_017993284.1">
    <property type="nucleotide sequence ID" value="XM_018136578.1"/>
</dbReference>
<dbReference type="STRING" id="77020.A0A0M9VQL7"/>
<dbReference type="AlphaFoldDB" id="A0A0M9VQL7"/>
<feature type="region of interest" description="Disordered" evidence="1">
    <location>
        <begin position="1"/>
        <end position="45"/>
    </location>
</feature>
<protein>
    <recommendedName>
        <fullName evidence="5">Transmembrane protein 135 N-terminal domain-containing protein</fullName>
    </recommendedName>
</protein>
<proteinExistence type="predicted"/>
<dbReference type="InterPro" id="IPR026749">
    <property type="entry name" value="Tmem135"/>
</dbReference>
<dbReference type="PANTHER" id="PTHR12459">
    <property type="entry name" value="TRANSMEMBRANE PROTEIN 135-RELATED"/>
    <property type="match status" value="1"/>
</dbReference>
<dbReference type="EMBL" id="LGAV01000002">
    <property type="protein sequence ID" value="KOS15652.1"/>
    <property type="molecule type" value="Genomic_DNA"/>
</dbReference>
<keyword evidence="2" id="KW-1133">Transmembrane helix</keyword>
<keyword evidence="2" id="KW-0472">Membrane</keyword>
<feature type="transmembrane region" description="Helical" evidence="2">
    <location>
        <begin position="422"/>
        <end position="441"/>
    </location>
</feature>
<dbReference type="GeneID" id="28728453"/>
<comment type="caution">
    <text evidence="3">The sequence shown here is derived from an EMBL/GenBank/DDBJ whole genome shotgun (WGS) entry which is preliminary data.</text>
</comment>
<reference evidence="3 4" key="1">
    <citation type="submission" date="2015-07" db="EMBL/GenBank/DDBJ databases">
        <title>Draft Genome Sequence of Malassezia furfur CBS1878 and Malassezia pachydermatis CBS1879.</title>
        <authorList>
            <person name="Triana S."/>
            <person name="Ohm R."/>
            <person name="Gonzalez A."/>
            <person name="DeCock H."/>
            <person name="Restrepo S."/>
            <person name="Celis A."/>
        </authorList>
    </citation>
    <scope>NUCLEOTIDE SEQUENCE [LARGE SCALE GENOMIC DNA]</scope>
    <source>
        <strain evidence="3 4">CBS 1879</strain>
    </source>
</reference>
<feature type="compositionally biased region" description="Polar residues" evidence="1">
    <location>
        <begin position="33"/>
        <end position="43"/>
    </location>
</feature>
<keyword evidence="4" id="KW-1185">Reference proteome</keyword>
<keyword evidence="2" id="KW-0812">Transmembrane</keyword>
<evidence type="ECO:0008006" key="5">
    <source>
        <dbReference type="Google" id="ProtNLM"/>
    </source>
</evidence>
<sequence length="601" mass="67853">MSRERKIVSEKLTSLEPVAMSAKDMEEDEYGDQTPSGSSTPNLSEAVDQIKRSLSISALQEMSAKPSKEVRRSIQNKLWRPHDDEARLPSDWERLIVHVFRAGSRAFMLSYGLRSTISFLVVLIKALRTRKGVNRVALKNAYVGEDTTRFALMFGVWAAIYKFVNNALRLLTPMPVIKSKPVRPMMRRTKTAPASTGNMDMADEGLTMKVKSKKPENKKKMEWQHLSAYDPRVRSWHAYVAGALSSVAFLIEKPSFVQSLGMQLFVRGLEGSYRQARSHGFINIPHGAILVFGLANIQIMLSWLGARGYLNRGYRSWIDKASGIPKPATIAYESGLNNTSVDPWALVDIFGGKVPEPISQNPRKFASLPPNKHSPMGVTGETIEKVYQWMERGELNRYPTCALAHPYSNNHLYVTYQSFVQSWKFIMPVYLTLYIVPAVFLRPKSLLKSPKTVAIRSVMGASRSSAFLAMYTVIYKTIFCLLHEGSDQIRSSSLDKYPFFHKLSNLLVDHRIKALPGFMTGLSLLVEHRRRRSELSAYVLPKALETFWKSGRSRGIFPPVPYGEYLIAAASLSMIMGTYAHNPENLSHLVSRVIYQFIGRN</sequence>
<dbReference type="PANTHER" id="PTHR12459:SF6">
    <property type="entry name" value="GB|AAD46013.1"/>
    <property type="match status" value="1"/>
</dbReference>
<gene>
    <name evidence="3" type="ORF">Malapachy_2085</name>
</gene>
<feature type="transmembrane region" description="Helical" evidence="2">
    <location>
        <begin position="287"/>
        <end position="306"/>
    </location>
</feature>
<accession>A0A0M9VQL7</accession>
<dbReference type="OrthoDB" id="291792at2759"/>
<dbReference type="Proteomes" id="UP000037751">
    <property type="component" value="Unassembled WGS sequence"/>
</dbReference>
<evidence type="ECO:0000256" key="2">
    <source>
        <dbReference type="SAM" id="Phobius"/>
    </source>
</evidence>
<name>A0A0M9VQL7_9BASI</name>
<dbReference type="VEuPathDB" id="FungiDB:Malapachy_2085"/>
<evidence type="ECO:0000313" key="3">
    <source>
        <dbReference type="EMBL" id="KOS15652.1"/>
    </source>
</evidence>
<evidence type="ECO:0000256" key="1">
    <source>
        <dbReference type="SAM" id="MobiDB-lite"/>
    </source>
</evidence>
<organism evidence="3 4">
    <name type="scientific">Malassezia pachydermatis</name>
    <dbReference type="NCBI Taxonomy" id="77020"/>
    <lineage>
        <taxon>Eukaryota</taxon>
        <taxon>Fungi</taxon>
        <taxon>Dikarya</taxon>
        <taxon>Basidiomycota</taxon>
        <taxon>Ustilaginomycotina</taxon>
        <taxon>Malasseziomycetes</taxon>
        <taxon>Malasseziales</taxon>
        <taxon>Malasseziaceae</taxon>
        <taxon>Malassezia</taxon>
    </lineage>
</organism>
<evidence type="ECO:0000313" key="4">
    <source>
        <dbReference type="Proteomes" id="UP000037751"/>
    </source>
</evidence>